<feature type="domain" description="Peptidase A2" evidence="4">
    <location>
        <begin position="570"/>
        <end position="684"/>
    </location>
</feature>
<dbReference type="Pfam" id="PF03564">
    <property type="entry name" value="DUF1759"/>
    <property type="match status" value="1"/>
</dbReference>
<dbReference type="PANTHER" id="PTHR47331:SF5">
    <property type="entry name" value="RIBONUCLEASE H"/>
    <property type="match status" value="1"/>
</dbReference>
<name>A0A016TU15_9BILA</name>
<comment type="caution">
    <text evidence="5">The sequence shown here is derived from an EMBL/GenBank/DDBJ whole genome shotgun (WGS) entry which is preliminary data.</text>
</comment>
<protein>
    <recommendedName>
        <fullName evidence="4">Peptidase A2 domain-containing protein</fullName>
    </recommendedName>
</protein>
<evidence type="ECO:0000256" key="3">
    <source>
        <dbReference type="SAM" id="MobiDB-lite"/>
    </source>
</evidence>
<accession>A0A016TU15</accession>
<dbReference type="EMBL" id="JARK01001413">
    <property type="protein sequence ID" value="EYC06295.1"/>
    <property type="molecule type" value="Genomic_DNA"/>
</dbReference>
<feature type="region of interest" description="Disordered" evidence="3">
    <location>
        <begin position="136"/>
        <end position="167"/>
    </location>
</feature>
<evidence type="ECO:0000256" key="2">
    <source>
        <dbReference type="SAM" id="Coils"/>
    </source>
</evidence>
<proteinExistence type="predicted"/>
<dbReference type="AlphaFoldDB" id="A0A016TU15"/>
<keyword evidence="2" id="KW-0175">Coiled coil</keyword>
<reference evidence="6" key="1">
    <citation type="journal article" date="2015" name="Nat. Genet.">
        <title>The genome and transcriptome of the zoonotic hookworm Ancylostoma ceylanicum identify infection-specific gene families.</title>
        <authorList>
            <person name="Schwarz E.M."/>
            <person name="Hu Y."/>
            <person name="Antoshechkin I."/>
            <person name="Miller M.M."/>
            <person name="Sternberg P.W."/>
            <person name="Aroian R.V."/>
        </authorList>
    </citation>
    <scope>NUCLEOTIDE SEQUENCE</scope>
    <source>
        <strain evidence="6">HY135</strain>
    </source>
</reference>
<dbReference type="PROSITE" id="PS00141">
    <property type="entry name" value="ASP_PROTEASE"/>
    <property type="match status" value="1"/>
</dbReference>
<dbReference type="Proteomes" id="UP000024635">
    <property type="component" value="Unassembled WGS sequence"/>
</dbReference>
<feature type="region of interest" description="Disordered" evidence="3">
    <location>
        <begin position="787"/>
        <end position="818"/>
    </location>
</feature>
<dbReference type="InterPro" id="IPR001995">
    <property type="entry name" value="Peptidase_A2_cat"/>
</dbReference>
<feature type="compositionally biased region" description="Polar residues" evidence="3">
    <location>
        <begin position="887"/>
        <end position="896"/>
    </location>
</feature>
<dbReference type="GO" id="GO:0004190">
    <property type="term" value="F:aspartic-type endopeptidase activity"/>
    <property type="evidence" value="ECO:0007669"/>
    <property type="project" value="InterPro"/>
</dbReference>
<evidence type="ECO:0000313" key="6">
    <source>
        <dbReference type="Proteomes" id="UP000024635"/>
    </source>
</evidence>
<gene>
    <name evidence="5" type="primary">Acey_s0077.g1130</name>
    <name evidence="5" type="ORF">Y032_0077g1130</name>
</gene>
<dbReference type="OrthoDB" id="5864015at2759"/>
<feature type="region of interest" description="Disordered" evidence="3">
    <location>
        <begin position="503"/>
        <end position="527"/>
    </location>
</feature>
<dbReference type="Pfam" id="PF13975">
    <property type="entry name" value="gag-asp_proteas"/>
    <property type="match status" value="1"/>
</dbReference>
<dbReference type="GO" id="GO:0006508">
    <property type="term" value="P:proteolysis"/>
    <property type="evidence" value="ECO:0007669"/>
    <property type="project" value="InterPro"/>
</dbReference>
<evidence type="ECO:0000313" key="5">
    <source>
        <dbReference type="EMBL" id="EYC06295.1"/>
    </source>
</evidence>
<dbReference type="PROSITE" id="PS50175">
    <property type="entry name" value="ASP_PROT_RETROV"/>
    <property type="match status" value="1"/>
</dbReference>
<evidence type="ECO:0000259" key="4">
    <source>
        <dbReference type="PROSITE" id="PS50175"/>
    </source>
</evidence>
<feature type="coiled-coil region" evidence="2">
    <location>
        <begin position="55"/>
        <end position="98"/>
    </location>
</feature>
<dbReference type="InterPro" id="IPR001969">
    <property type="entry name" value="Aspartic_peptidase_AS"/>
</dbReference>
<dbReference type="PANTHER" id="PTHR47331">
    <property type="entry name" value="PHD-TYPE DOMAIN-CONTAINING PROTEIN"/>
    <property type="match status" value="1"/>
</dbReference>
<feature type="compositionally biased region" description="Low complexity" evidence="3">
    <location>
        <begin position="506"/>
        <end position="516"/>
    </location>
</feature>
<organism evidence="5 6">
    <name type="scientific">Ancylostoma ceylanicum</name>
    <dbReference type="NCBI Taxonomy" id="53326"/>
    <lineage>
        <taxon>Eukaryota</taxon>
        <taxon>Metazoa</taxon>
        <taxon>Ecdysozoa</taxon>
        <taxon>Nematoda</taxon>
        <taxon>Chromadorea</taxon>
        <taxon>Rhabditida</taxon>
        <taxon>Rhabditina</taxon>
        <taxon>Rhabditomorpha</taxon>
        <taxon>Strongyloidea</taxon>
        <taxon>Ancylostomatidae</taxon>
        <taxon>Ancylostomatinae</taxon>
        <taxon>Ancylostoma</taxon>
    </lineage>
</organism>
<dbReference type="Gene3D" id="2.40.70.10">
    <property type="entry name" value="Acid Proteases"/>
    <property type="match status" value="1"/>
</dbReference>
<sequence length="922" mass="104338">MAFIFHKKPIVYSAKTLSTLLDKFRAYTEEISPTGDENNQFEELTTAVNLIGGGIKLIQQSRDALQTLVNKLEKEFDVMRLKGNRKELISEVEEIDSETHFNEKVASANDMVYVLETRLTETRSKAHKIAQKLGIDPKKSEINTSTSSETSSSNKTSDARCSEDPERVLSPNEVEWLSEDPSEVILVEREEVICRTLKPKQLQLPKFYGDEEEFPEFWAVFETLVHENKVLSTVEKMLLLKDSLKGKAEIAVKGIQLVPENYEWMTNALKKKYGNKPTNRAKIVQKLIDMRPAANNAESCTHVYDKIRMLINQMVSAGQDIRNMQDALWTEKILEKFPYSIVKSVLISTQDQEETKIEHIMEELEKQIDAKKYVESRLRNFTKGEHPRMRTESAQNEQRSSNTNECVFCKSNTHAALNCNSVTDVQVRRNIVKDRKLCWKCFTNGHSSNQCTKANCPRCGRMHHVSLCFPASSERGNTQGYDRRQRAMVQHRAHNPLDQRNANLVRGGRSSWNNNRSSERPFPNRQSMSNACLETQPITENQLDRNKEQIVLMTAEGSVWNQKTSQFEKILFLFDTGAQKTLIRENIAEELGLPKQSTEICSMSGIGGHTESFQSSLVSLKICTAFGRQVDITAQTKPVLTKGFSSVTLSEEDKDFLQSNELCICNPRVRGERQNPHILVGLDYFYQLVPPNAAPVQMPSGLFIAKTVFGPSIHGRGTLPTDAIGNDTMTYQLTAIAESAEANIQMPSQNVLQRAVNRIFPLELRSAEQTNGDNMSKSSDLIHDQEQDEINRAPRISSVDEGVPQRRAPRKNEPRVSKTRAYEVTKVLDRQLDTPPSHSIGSALSYMNSTATAKPATSKTGPSARSYMRHDQESGLSRRAPPCFHGTQPSRQTTTRLPYGLRNQIQRLSQRLPHHSNINPYD</sequence>
<feature type="region of interest" description="Disordered" evidence="3">
    <location>
        <begin position="851"/>
        <end position="898"/>
    </location>
</feature>
<keyword evidence="1" id="KW-0378">Hydrolase</keyword>
<dbReference type="InterPro" id="IPR021109">
    <property type="entry name" value="Peptidase_aspartic_dom_sf"/>
</dbReference>
<evidence type="ECO:0000256" key="1">
    <source>
        <dbReference type="ARBA" id="ARBA00022801"/>
    </source>
</evidence>
<keyword evidence="6" id="KW-1185">Reference proteome</keyword>
<dbReference type="InterPro" id="IPR005312">
    <property type="entry name" value="DUF1759"/>
</dbReference>
<feature type="compositionally biased region" description="Low complexity" evidence="3">
    <location>
        <begin position="851"/>
        <end position="860"/>
    </location>
</feature>
<dbReference type="SUPFAM" id="SSF50630">
    <property type="entry name" value="Acid proteases"/>
    <property type="match status" value="1"/>
</dbReference>
<feature type="compositionally biased region" description="Low complexity" evidence="3">
    <location>
        <begin position="142"/>
        <end position="156"/>
    </location>
</feature>
<feature type="compositionally biased region" description="Basic and acidic residues" evidence="3">
    <location>
        <begin position="157"/>
        <end position="167"/>
    </location>
</feature>